<dbReference type="InterPro" id="IPR011256">
    <property type="entry name" value="Reg_factor_effector_dom_sf"/>
</dbReference>
<gene>
    <name evidence="3" type="ORF">HNR61_008816</name>
</gene>
<evidence type="ECO:0000259" key="2">
    <source>
        <dbReference type="PROSITE" id="PS50937"/>
    </source>
</evidence>
<dbReference type="SMART" id="SM00422">
    <property type="entry name" value="HTH_MERR"/>
    <property type="match status" value="1"/>
</dbReference>
<name>A0A7W3LZC1_ACTNM</name>
<organism evidence="3 4">
    <name type="scientific">Actinomadura namibiensis</name>
    <dbReference type="NCBI Taxonomy" id="182080"/>
    <lineage>
        <taxon>Bacteria</taxon>
        <taxon>Bacillati</taxon>
        <taxon>Actinomycetota</taxon>
        <taxon>Actinomycetes</taxon>
        <taxon>Streptosporangiales</taxon>
        <taxon>Thermomonosporaceae</taxon>
        <taxon>Actinomadura</taxon>
    </lineage>
</organism>
<keyword evidence="1 3" id="KW-0238">DNA-binding</keyword>
<proteinExistence type="predicted"/>
<evidence type="ECO:0000313" key="3">
    <source>
        <dbReference type="EMBL" id="MBA8957125.1"/>
    </source>
</evidence>
<dbReference type="SMART" id="SM00871">
    <property type="entry name" value="AraC_E_bind"/>
    <property type="match status" value="1"/>
</dbReference>
<dbReference type="PANTHER" id="PTHR30204">
    <property type="entry name" value="REDOX-CYCLING DRUG-SENSING TRANSCRIPTIONAL ACTIVATOR SOXR"/>
    <property type="match status" value="1"/>
</dbReference>
<accession>A0A7W3LZC1</accession>
<evidence type="ECO:0000256" key="1">
    <source>
        <dbReference type="ARBA" id="ARBA00023125"/>
    </source>
</evidence>
<dbReference type="RefSeq" id="WP_182848973.1">
    <property type="nucleotide sequence ID" value="NZ_BAAALP010000019.1"/>
</dbReference>
<dbReference type="EMBL" id="JACJIA010000020">
    <property type="protein sequence ID" value="MBA8957125.1"/>
    <property type="molecule type" value="Genomic_DNA"/>
</dbReference>
<sequence length="271" mass="29959">MFTIGDFARHGQVSVRMLRHYDALGLLRPARVDPATGYRYYEAAQLTRLNRVLALKDLGFTLEQVRDILDDKVTAEELRGMLRLRQAELHQRLAAETARLTRVEARLRLIESEGHMPADDIVIKSLPAVRVAELTATAGGFAPEEISPVIRPLYEELFRRLEAAGITPAGPSIAYYDQREDGTVTVHAGATVNADPGRARDFAVVDLPAVAEAATIVHRGDMDDVAPTHQALARWIADNDRRTAGPSRELYLNACGPMSEWVTELQEPLAS</sequence>
<feature type="domain" description="HTH merR-type" evidence="2">
    <location>
        <begin position="1"/>
        <end position="71"/>
    </location>
</feature>
<dbReference type="Gene3D" id="1.10.1660.10">
    <property type="match status" value="1"/>
</dbReference>
<dbReference type="InterPro" id="IPR010499">
    <property type="entry name" value="AraC_E-bd"/>
</dbReference>
<dbReference type="Pfam" id="PF13411">
    <property type="entry name" value="MerR_1"/>
    <property type="match status" value="1"/>
</dbReference>
<dbReference type="SUPFAM" id="SSF46955">
    <property type="entry name" value="Putative DNA-binding domain"/>
    <property type="match status" value="1"/>
</dbReference>
<dbReference type="CDD" id="cd01107">
    <property type="entry name" value="HTH_BmrR"/>
    <property type="match status" value="1"/>
</dbReference>
<dbReference type="SUPFAM" id="SSF55136">
    <property type="entry name" value="Probable bacterial effector-binding domain"/>
    <property type="match status" value="1"/>
</dbReference>
<dbReference type="Gene3D" id="3.20.80.10">
    <property type="entry name" value="Regulatory factor, effector binding domain"/>
    <property type="match status" value="1"/>
</dbReference>
<dbReference type="Pfam" id="PF06445">
    <property type="entry name" value="GyrI-like"/>
    <property type="match status" value="1"/>
</dbReference>
<dbReference type="InterPro" id="IPR000551">
    <property type="entry name" value="MerR-type_HTH_dom"/>
</dbReference>
<protein>
    <submittedName>
        <fullName evidence="3">DNA-binding transcriptional MerR regulator</fullName>
    </submittedName>
</protein>
<dbReference type="GO" id="GO:0003700">
    <property type="term" value="F:DNA-binding transcription factor activity"/>
    <property type="evidence" value="ECO:0007669"/>
    <property type="project" value="InterPro"/>
</dbReference>
<dbReference type="PANTHER" id="PTHR30204:SF97">
    <property type="entry name" value="MERR FAMILY REGULATORY PROTEIN"/>
    <property type="match status" value="1"/>
</dbReference>
<dbReference type="Proteomes" id="UP000572680">
    <property type="component" value="Unassembled WGS sequence"/>
</dbReference>
<keyword evidence="4" id="KW-1185">Reference proteome</keyword>
<dbReference type="InterPro" id="IPR047057">
    <property type="entry name" value="MerR_fam"/>
</dbReference>
<dbReference type="PROSITE" id="PS50937">
    <property type="entry name" value="HTH_MERR_2"/>
    <property type="match status" value="1"/>
</dbReference>
<reference evidence="3 4" key="1">
    <citation type="submission" date="2020-08" db="EMBL/GenBank/DDBJ databases">
        <title>Genomic Encyclopedia of Type Strains, Phase IV (KMG-IV): sequencing the most valuable type-strain genomes for metagenomic binning, comparative biology and taxonomic classification.</title>
        <authorList>
            <person name="Goeker M."/>
        </authorList>
    </citation>
    <scope>NUCLEOTIDE SEQUENCE [LARGE SCALE GENOMIC DNA]</scope>
    <source>
        <strain evidence="3 4">DSM 44197</strain>
    </source>
</reference>
<dbReference type="GO" id="GO:0003677">
    <property type="term" value="F:DNA binding"/>
    <property type="evidence" value="ECO:0007669"/>
    <property type="project" value="UniProtKB-KW"/>
</dbReference>
<evidence type="ECO:0000313" key="4">
    <source>
        <dbReference type="Proteomes" id="UP000572680"/>
    </source>
</evidence>
<dbReference type="InterPro" id="IPR029442">
    <property type="entry name" value="GyrI-like"/>
</dbReference>
<comment type="caution">
    <text evidence="3">The sequence shown here is derived from an EMBL/GenBank/DDBJ whole genome shotgun (WGS) entry which is preliminary data.</text>
</comment>
<dbReference type="AlphaFoldDB" id="A0A7W3LZC1"/>
<dbReference type="InterPro" id="IPR009061">
    <property type="entry name" value="DNA-bd_dom_put_sf"/>
</dbReference>